<feature type="compositionally biased region" description="Basic residues" evidence="1">
    <location>
        <begin position="28"/>
        <end position="38"/>
    </location>
</feature>
<evidence type="ECO:0000313" key="2">
    <source>
        <dbReference type="Proteomes" id="UP000046395"/>
    </source>
</evidence>
<accession>A0A5S6Q516</accession>
<dbReference type="WBParaSite" id="TMUE_0000002254.1">
    <property type="protein sequence ID" value="TMUE_0000002254.1"/>
    <property type="gene ID" value="WBGene00286821"/>
</dbReference>
<keyword evidence="2" id="KW-1185">Reference proteome</keyword>
<sequence length="237" mass="26599">MTVLSGLTYRLINGISVWLLRSLTGTRKHSPVSRRTPPKTHCSGLDLETRTADHERVPSDGLCGHLSHGFLPAYCTVAAHTSKICRRVFTAPCMYEQDSSPEIIDLWPVKSALECKATCSQQPCLRTTCRLAADATPLSMYHSFALKESYSGIFVLESRAAFTEVSPPCEVHQLALSVLLYHDLSPLHRKRLNRRTHDRAREFPASEKADQLYVRLNCMASKETAWSLFCPDVTYIS</sequence>
<protein>
    <submittedName>
        <fullName evidence="3">Uncharacterized protein</fullName>
    </submittedName>
</protein>
<proteinExistence type="predicted"/>
<dbReference type="Proteomes" id="UP000046395">
    <property type="component" value="Unassembled WGS sequence"/>
</dbReference>
<reference evidence="3" key="1">
    <citation type="submission" date="2019-12" db="UniProtKB">
        <authorList>
            <consortium name="WormBaseParasite"/>
        </authorList>
    </citation>
    <scope>IDENTIFICATION</scope>
</reference>
<evidence type="ECO:0000256" key="1">
    <source>
        <dbReference type="SAM" id="MobiDB-lite"/>
    </source>
</evidence>
<evidence type="ECO:0000313" key="3">
    <source>
        <dbReference type="WBParaSite" id="TMUE_0000002254.1"/>
    </source>
</evidence>
<organism evidence="2 3">
    <name type="scientific">Trichuris muris</name>
    <name type="common">Mouse whipworm</name>
    <dbReference type="NCBI Taxonomy" id="70415"/>
    <lineage>
        <taxon>Eukaryota</taxon>
        <taxon>Metazoa</taxon>
        <taxon>Ecdysozoa</taxon>
        <taxon>Nematoda</taxon>
        <taxon>Enoplea</taxon>
        <taxon>Dorylaimia</taxon>
        <taxon>Trichinellida</taxon>
        <taxon>Trichuridae</taxon>
        <taxon>Trichuris</taxon>
    </lineage>
</organism>
<name>A0A5S6Q516_TRIMR</name>
<dbReference type="AlphaFoldDB" id="A0A5S6Q516"/>
<feature type="region of interest" description="Disordered" evidence="1">
    <location>
        <begin position="28"/>
        <end position="47"/>
    </location>
</feature>